<dbReference type="Gene3D" id="3.40.630.30">
    <property type="match status" value="1"/>
</dbReference>
<dbReference type="Proteomes" id="UP000527324">
    <property type="component" value="Unassembled WGS sequence"/>
</dbReference>
<name>A0A7W9F9H3_9CAUL</name>
<comment type="caution">
    <text evidence="2">The sequence shown here is derived from an EMBL/GenBank/DDBJ whole genome shotgun (WGS) entry which is preliminary data.</text>
</comment>
<evidence type="ECO:0000259" key="1">
    <source>
        <dbReference type="PROSITE" id="PS51186"/>
    </source>
</evidence>
<accession>A0A7W9F9H3</accession>
<protein>
    <submittedName>
        <fullName evidence="2">RimJ/RimL family protein N-acetyltransferase</fullName>
    </submittedName>
</protein>
<dbReference type="GO" id="GO:0016747">
    <property type="term" value="F:acyltransferase activity, transferring groups other than amino-acyl groups"/>
    <property type="evidence" value="ECO:0007669"/>
    <property type="project" value="InterPro"/>
</dbReference>
<evidence type="ECO:0000313" key="2">
    <source>
        <dbReference type="EMBL" id="MBB5739019.1"/>
    </source>
</evidence>
<reference evidence="2 3" key="1">
    <citation type="submission" date="2020-08" db="EMBL/GenBank/DDBJ databases">
        <title>Genomic Encyclopedia of Type Strains, Phase IV (KMG-IV): sequencing the most valuable type-strain genomes for metagenomic binning, comparative biology and taxonomic classification.</title>
        <authorList>
            <person name="Goeker M."/>
        </authorList>
    </citation>
    <scope>NUCLEOTIDE SEQUENCE [LARGE SCALE GENOMIC DNA]</scope>
    <source>
        <strain evidence="2 3">DSM 4731</strain>
    </source>
</reference>
<dbReference type="PROSITE" id="PS51186">
    <property type="entry name" value="GNAT"/>
    <property type="match status" value="1"/>
</dbReference>
<keyword evidence="2" id="KW-0808">Transferase</keyword>
<dbReference type="GeneID" id="88839780"/>
<keyword evidence="3" id="KW-1185">Reference proteome</keyword>
<feature type="domain" description="N-acetyltransferase" evidence="1">
    <location>
        <begin position="11"/>
        <end position="169"/>
    </location>
</feature>
<evidence type="ECO:0000313" key="3">
    <source>
        <dbReference type="Proteomes" id="UP000527324"/>
    </source>
</evidence>
<dbReference type="SUPFAM" id="SSF55729">
    <property type="entry name" value="Acyl-CoA N-acyltransferases (Nat)"/>
    <property type="match status" value="1"/>
</dbReference>
<dbReference type="InterPro" id="IPR016181">
    <property type="entry name" value="Acyl_CoA_acyltransferase"/>
</dbReference>
<dbReference type="PANTHER" id="PTHR43792:SF16">
    <property type="entry name" value="N-ACETYLTRANSFERASE DOMAIN-CONTAINING PROTEIN"/>
    <property type="match status" value="1"/>
</dbReference>
<dbReference type="PANTHER" id="PTHR43792">
    <property type="entry name" value="GNAT FAMILY, PUTATIVE (AFU_ORTHOLOGUE AFUA_3G00765)-RELATED-RELATED"/>
    <property type="match status" value="1"/>
</dbReference>
<dbReference type="InterPro" id="IPR000182">
    <property type="entry name" value="GNAT_dom"/>
</dbReference>
<dbReference type="InterPro" id="IPR051531">
    <property type="entry name" value="N-acetyltransferase"/>
</dbReference>
<proteinExistence type="predicted"/>
<organism evidence="2 3">
    <name type="scientific">Brevundimonas aurantiaca</name>
    <dbReference type="NCBI Taxonomy" id="74316"/>
    <lineage>
        <taxon>Bacteria</taxon>
        <taxon>Pseudomonadati</taxon>
        <taxon>Pseudomonadota</taxon>
        <taxon>Alphaproteobacteria</taxon>
        <taxon>Caulobacterales</taxon>
        <taxon>Caulobacteraceae</taxon>
        <taxon>Brevundimonas</taxon>
    </lineage>
</organism>
<dbReference type="RefSeq" id="WP_183215141.1">
    <property type="nucleotide sequence ID" value="NZ_CAJFZW010000054.1"/>
</dbReference>
<dbReference type="EMBL" id="JACHOQ010000001">
    <property type="protein sequence ID" value="MBB5739019.1"/>
    <property type="molecule type" value="Genomic_DNA"/>
</dbReference>
<dbReference type="AlphaFoldDB" id="A0A7W9F9H3"/>
<dbReference type="Pfam" id="PF13302">
    <property type="entry name" value="Acetyltransf_3"/>
    <property type="match status" value="1"/>
</dbReference>
<gene>
    <name evidence="2" type="ORF">GGQ93_000710</name>
</gene>
<sequence>MNRPTLTTERLVLTPVDLADLEDLQALWADADFTRHITGRPMTTEEVWFRLLRDLGQWGVRGYGSWTIRLIEGGAYVGNVSILDHRRLIDPPIDDPELGWGLAPAFQGRGFAKEALEAALAWADAHLRAARTLCMISPDNLASVRLAERVGYRPYRRTTYRDEPVQLFERPGGANWARTEREPGAG</sequence>